<dbReference type="GO" id="GO:0000160">
    <property type="term" value="P:phosphorelay signal transduction system"/>
    <property type="evidence" value="ECO:0007669"/>
    <property type="project" value="UniProtKB-KW"/>
</dbReference>
<name>A0A517MM19_9BACT</name>
<evidence type="ECO:0000256" key="2">
    <source>
        <dbReference type="ARBA" id="ARBA00023012"/>
    </source>
</evidence>
<proteinExistence type="predicted"/>
<evidence type="ECO:0000256" key="3">
    <source>
        <dbReference type="PROSITE-ProRule" id="PRU00169"/>
    </source>
</evidence>
<dbReference type="Proteomes" id="UP000320672">
    <property type="component" value="Chromosome"/>
</dbReference>
<sequence>MNTRRHVLIAEDNRVLADVLHFNLQRAGFLTTIARDGLQAMAALRHQPFDLLLTDYQMPGANGEQICHYVRDVLSNKTMPIFICSAKGLELDTASLRDKWQVIDVIFKPFSVREIIRQVSEATSTTTDSSPPLSQAPA</sequence>
<keyword evidence="6" id="KW-1185">Reference proteome</keyword>
<evidence type="ECO:0000256" key="1">
    <source>
        <dbReference type="ARBA" id="ARBA00022553"/>
    </source>
</evidence>
<dbReference type="SUPFAM" id="SSF52172">
    <property type="entry name" value="CheY-like"/>
    <property type="match status" value="1"/>
</dbReference>
<dbReference type="RefSeq" id="WP_218932809.1">
    <property type="nucleotide sequence ID" value="NZ_CP036262.1"/>
</dbReference>
<keyword evidence="1 3" id="KW-0597">Phosphoprotein</keyword>
<dbReference type="InterPro" id="IPR050595">
    <property type="entry name" value="Bact_response_regulator"/>
</dbReference>
<dbReference type="InterPro" id="IPR011006">
    <property type="entry name" value="CheY-like_superfamily"/>
</dbReference>
<accession>A0A517MM19</accession>
<feature type="domain" description="Response regulatory" evidence="4">
    <location>
        <begin position="6"/>
        <end position="123"/>
    </location>
</feature>
<dbReference type="InterPro" id="IPR001789">
    <property type="entry name" value="Sig_transdc_resp-reg_receiver"/>
</dbReference>
<dbReference type="PANTHER" id="PTHR44591">
    <property type="entry name" value="STRESS RESPONSE REGULATOR PROTEIN 1"/>
    <property type="match status" value="1"/>
</dbReference>
<dbReference type="KEGG" id="rml:FF011L_47330"/>
<reference evidence="5 6" key="1">
    <citation type="submission" date="2019-02" db="EMBL/GenBank/DDBJ databases">
        <title>Deep-cultivation of Planctomycetes and their phenomic and genomic characterization uncovers novel biology.</title>
        <authorList>
            <person name="Wiegand S."/>
            <person name="Jogler M."/>
            <person name="Boedeker C."/>
            <person name="Pinto D."/>
            <person name="Vollmers J."/>
            <person name="Rivas-Marin E."/>
            <person name="Kohn T."/>
            <person name="Peeters S.H."/>
            <person name="Heuer A."/>
            <person name="Rast P."/>
            <person name="Oberbeckmann S."/>
            <person name="Bunk B."/>
            <person name="Jeske O."/>
            <person name="Meyerdierks A."/>
            <person name="Storesund J.E."/>
            <person name="Kallscheuer N."/>
            <person name="Luecker S."/>
            <person name="Lage O.M."/>
            <person name="Pohl T."/>
            <person name="Merkel B.J."/>
            <person name="Hornburger P."/>
            <person name="Mueller R.-W."/>
            <person name="Bruemmer F."/>
            <person name="Labrenz M."/>
            <person name="Spormann A.M."/>
            <person name="Op den Camp H."/>
            <person name="Overmann J."/>
            <person name="Amann R."/>
            <person name="Jetten M.S.M."/>
            <person name="Mascher T."/>
            <person name="Medema M.H."/>
            <person name="Devos D.P."/>
            <person name="Kaster A.-K."/>
            <person name="Ovreas L."/>
            <person name="Rohde M."/>
            <person name="Galperin M.Y."/>
            <person name="Jogler C."/>
        </authorList>
    </citation>
    <scope>NUCLEOTIDE SEQUENCE [LARGE SCALE GENOMIC DNA]</scope>
    <source>
        <strain evidence="5 6">FF011L</strain>
    </source>
</reference>
<protein>
    <submittedName>
        <fullName evidence="5">Transcriptional regulatory protein WalR</fullName>
    </submittedName>
</protein>
<dbReference type="PROSITE" id="PS50110">
    <property type="entry name" value="RESPONSE_REGULATORY"/>
    <property type="match status" value="1"/>
</dbReference>
<dbReference type="Gene3D" id="3.40.50.2300">
    <property type="match status" value="1"/>
</dbReference>
<evidence type="ECO:0000313" key="5">
    <source>
        <dbReference type="EMBL" id="QDS95931.1"/>
    </source>
</evidence>
<dbReference type="AlphaFoldDB" id="A0A517MM19"/>
<dbReference type="Pfam" id="PF00072">
    <property type="entry name" value="Response_reg"/>
    <property type="match status" value="1"/>
</dbReference>
<dbReference type="EMBL" id="CP036262">
    <property type="protein sequence ID" value="QDS95931.1"/>
    <property type="molecule type" value="Genomic_DNA"/>
</dbReference>
<evidence type="ECO:0000259" key="4">
    <source>
        <dbReference type="PROSITE" id="PS50110"/>
    </source>
</evidence>
<feature type="modified residue" description="4-aspartylphosphate" evidence="3">
    <location>
        <position position="55"/>
    </location>
</feature>
<organism evidence="5 6">
    <name type="scientific">Roseimaritima multifibrata</name>
    <dbReference type="NCBI Taxonomy" id="1930274"/>
    <lineage>
        <taxon>Bacteria</taxon>
        <taxon>Pseudomonadati</taxon>
        <taxon>Planctomycetota</taxon>
        <taxon>Planctomycetia</taxon>
        <taxon>Pirellulales</taxon>
        <taxon>Pirellulaceae</taxon>
        <taxon>Roseimaritima</taxon>
    </lineage>
</organism>
<gene>
    <name evidence="5" type="primary">walR</name>
    <name evidence="5" type="ORF">FF011L_47330</name>
</gene>
<evidence type="ECO:0000313" key="6">
    <source>
        <dbReference type="Proteomes" id="UP000320672"/>
    </source>
</evidence>
<dbReference type="PANTHER" id="PTHR44591:SF14">
    <property type="entry name" value="PROTEIN PILG"/>
    <property type="match status" value="1"/>
</dbReference>
<dbReference type="SMART" id="SM00448">
    <property type="entry name" value="REC"/>
    <property type="match status" value="1"/>
</dbReference>
<keyword evidence="2" id="KW-0902">Two-component regulatory system</keyword>